<dbReference type="InterPro" id="IPR011047">
    <property type="entry name" value="Quinoprotein_ADH-like_sf"/>
</dbReference>
<dbReference type="SUPFAM" id="SSF52540">
    <property type="entry name" value="P-loop containing nucleoside triphosphate hydrolases"/>
    <property type="match status" value="2"/>
</dbReference>
<dbReference type="InterPro" id="IPR027417">
    <property type="entry name" value="P-loop_NTPase"/>
</dbReference>
<feature type="domain" description="NACHT" evidence="4">
    <location>
        <begin position="1041"/>
        <end position="1159"/>
    </location>
</feature>
<accession>A0ABV5SGR5</accession>
<feature type="repeat" description="WD" evidence="3">
    <location>
        <begin position="1606"/>
        <end position="1645"/>
    </location>
</feature>
<dbReference type="PROSITE" id="PS00678">
    <property type="entry name" value="WD_REPEATS_1"/>
    <property type="match status" value="5"/>
</dbReference>
<dbReference type="InterPro" id="IPR019775">
    <property type="entry name" value="WD40_repeat_CS"/>
</dbReference>
<evidence type="ECO:0000313" key="6">
    <source>
        <dbReference type="Proteomes" id="UP001589532"/>
    </source>
</evidence>
<dbReference type="PANTHER" id="PTHR22847">
    <property type="entry name" value="WD40 REPEAT PROTEIN"/>
    <property type="match status" value="1"/>
</dbReference>
<feature type="repeat" description="WD" evidence="3">
    <location>
        <begin position="2104"/>
        <end position="2145"/>
    </location>
</feature>
<comment type="caution">
    <text evidence="5">The sequence shown here is derived from an EMBL/GenBank/DDBJ whole genome shotgun (WGS) entry which is preliminary data.</text>
</comment>
<dbReference type="Gene3D" id="3.40.50.300">
    <property type="entry name" value="P-loop containing nucleotide triphosphate hydrolases"/>
    <property type="match status" value="2"/>
</dbReference>
<keyword evidence="2" id="KW-0677">Repeat</keyword>
<feature type="repeat" description="WD" evidence="3">
    <location>
        <begin position="1688"/>
        <end position="1727"/>
    </location>
</feature>
<dbReference type="Pfam" id="PF00805">
    <property type="entry name" value="Pentapeptide"/>
    <property type="match status" value="1"/>
</dbReference>
<feature type="repeat" description="WD" evidence="3">
    <location>
        <begin position="1646"/>
        <end position="1687"/>
    </location>
</feature>
<dbReference type="EMBL" id="JBHMBW010000094">
    <property type="protein sequence ID" value="MFB9630293.1"/>
    <property type="molecule type" value="Genomic_DNA"/>
</dbReference>
<name>A0ABV5SGR5_9ACTN</name>
<feature type="repeat" description="WD" evidence="3">
    <location>
        <begin position="1894"/>
        <end position="1935"/>
    </location>
</feature>
<protein>
    <submittedName>
        <fullName evidence="5">Pentapeptide repeat-containing protein</fullName>
    </submittedName>
</protein>
<sequence>MAKEYRYADAVRLLGGADPAVATIDLWLSVGTLGLWDMIDAKQQFVQVGNALLGRWREWRAGREWHSRTERIEAAHTILVITAFFEALDAIDLPFSAQDLRMSKEEQTELARRSGLDLSHGLACPSPYLPFEQAKQAVLGFYERCGHRLRSFLRGLRVWDELAPSEREKIIAQLERTLPKAAVRRYEDRYRSLALDVPEFALWVGMIEHQATRAGLSELERLLSLVSSGAALPNQLTTLSRLHRAALKEPLAATRGSDETATAARLPTVEEAYMTPRFRAGEVRHSTNPSVEAWWEDLEVREDLPRFLAGFLTRSTASEVPFVILGQPGAGKSLLTKVLAARLPEGRYLPVRVPLREVAANADIQEQIEQAVYRLSGERLEWPALARSAVGVLPVVLLDGFDELLQATGVRQSDYLEKVARFQRREIDAGRAVAVVITSRTAVADRTAFVPGTVVARLEPFSEAQIDRWLTAWNAKNDAYFAGRRIKPLALDVALAQRALAEQPLLLLMLALYDADGNALSKDVAEFRQTELYERLMRRFVERELEKACPRDQVPAFLEREMLHLSYVAFAMFNRGRQWVTTAELDQDLSGLEFPAQVRTGTFATPLTAGELSVAKFFFIHRAQATRDHDVVQTYEFLHATFGEYLIARLIITLLADLAVKESGLVVTEVDDALLQTLLSWSALSSRTTIVSFLRELVETKGAGDRWGELVVRLFRRLDTRLRVPYPNYRPGTAGLARRHAYHSANLMMIALACEGVLRAGALLPGHEDPLTEWRRHALLWRSQCAAGEWASLSNTVQVDLVSSQDGAWDLELRLDLSGRTQPPVPVGWMENAPLSDHSSADARAIWHGVFLPPRSPSVEAAPEASPGYPEPAAEAPNLLLDRVAEVCEARHERATIRKVTAEPPYLLITVPEDGFVRQYLIGAHLGRVAETDVEAFLRHVHAAVPGPGSELVYQGPAPADEVRDYATRRGIRLRSFIEFQGLLDLSDYVMEQTRRLRSDRRYPPGLYVPQRWHAVDQPGSVVSEDLVGELMRLLAADHGRFTLVLGDFGRGKTFALRELARRIPGEVPHLTPIFIELRALEKAQSVDAMVAAHLAAHGVKLIDLNAFRYLLREGRIVLLFDGFDELVTRVSYERAADHLGTLLAVAEGKTKIVVTSRTQHFRSHGQVLTAMGEMVGVLPQRRVLSVEDFTPAQVRAYLLNRYGDEAAAEDRFALIGGISDLLGLAQNPRMLSLVADLPGERLRMVATAGGAISPAGLYEEILSSWLAFEEHRVRVPGSAAALSIEELWQAVTALALRLWESGESLLGVEELTEIGETLTDLAGGRVSAAHAAHAVGSGSLLVRTEEGMFGFIHFSVLEWLIARYIASGDLAPLSHRSLSALTVEFLCDLADVRWLLAWVRRTLADADADDISRSNAVKISIRLREPATADLRGALLSGEDLSYRDLSGVDLSGADLTDAQLVGTNLARAVLRDARLVGARLDEAVLTGADLRGADLTRARLARADLRDIVTEGSRWDGAALIGVTASPTLAGDPALHGAAIAPDEPIAAEVAPALLGVSYGYHPQSSRLPEPIAYHPDGNTLAVGSDDGGVLICDAVSGAPLRTLHGHRGRVYKTAYSAGVLVTGAADGTVRLWDPAAGECLRVFTGHPEGVWPVVLSPSGELVVAGGADGVAHVWSVRTGEQVAALPGHTSPLHTAVFADDLVVTGDADGVIRVWELGAGRVRHELAGDHGAVYRLLLSPDGRLLAAGDSEGVVRLWDPHEGSLMREFRGHTGSVFTLSFDPTGRLLASGDAMGAIRLWDVAGNPTREALPGHDTAVHQVLFSPDGEVLASGDSGGVVRLHRLGGGRVELNGHAGSVWPFAFRPDGGQLATTGDDGTVRLWDAVTGQCRRVLRGHGRRISSVHFSADGSMLATSGNDGVVRVWEPRTGERLREFTGTSNRLASAVFSPAGPLLATSSNDGEVHLWDATTGHHEREINAGTDQIWAEAFSPDGTMLATANDDDCVKIWHRPTGRLVADLTDHRGRVRSIAFNPDGRLVATGCDDRLVRLWDAESGTLRTWLTGHDDRVYAVAFHPSGDRLASAGIDGTARIWDVTTGECLAVLREGAERLWAADFSPDGSLLATACDDHVVRLWDPVSGRRLHTLTGHTRRVSAVAFSPSGDLLASAGDDGGVIVWDVGSGAPPARRATLLGLPDGWVALSPDGRYKQMGEASGQFWFVVGMRRFEPGELDAYLPSVRQVPLNEPF</sequence>
<feature type="repeat" description="WD" evidence="3">
    <location>
        <begin position="1936"/>
        <end position="1977"/>
    </location>
</feature>
<dbReference type="InterPro" id="IPR007111">
    <property type="entry name" value="NACHT_NTPase"/>
</dbReference>
<feature type="repeat" description="WD" evidence="3">
    <location>
        <begin position="2062"/>
        <end position="2103"/>
    </location>
</feature>
<evidence type="ECO:0000259" key="4">
    <source>
        <dbReference type="PROSITE" id="PS50837"/>
    </source>
</evidence>
<dbReference type="SUPFAM" id="SSF50998">
    <property type="entry name" value="Quinoprotein alcohol dehydrogenase-like"/>
    <property type="match status" value="1"/>
</dbReference>
<dbReference type="Proteomes" id="UP001589532">
    <property type="component" value="Unassembled WGS sequence"/>
</dbReference>
<dbReference type="InterPro" id="IPR003593">
    <property type="entry name" value="AAA+_ATPase"/>
</dbReference>
<dbReference type="RefSeq" id="WP_344988049.1">
    <property type="nucleotide sequence ID" value="NZ_BAAAXV010000002.1"/>
</dbReference>
<gene>
    <name evidence="5" type="ORF">ACFFSA_45080</name>
</gene>
<dbReference type="PANTHER" id="PTHR22847:SF637">
    <property type="entry name" value="WD REPEAT DOMAIN 5B"/>
    <property type="match status" value="1"/>
</dbReference>
<dbReference type="CDD" id="cd00200">
    <property type="entry name" value="WD40"/>
    <property type="match status" value="2"/>
</dbReference>
<evidence type="ECO:0000256" key="2">
    <source>
        <dbReference type="ARBA" id="ARBA00022737"/>
    </source>
</evidence>
<keyword evidence="6" id="KW-1185">Reference proteome</keyword>
<dbReference type="Pfam" id="PF22738">
    <property type="entry name" value="NNH7"/>
    <property type="match status" value="1"/>
</dbReference>
<dbReference type="InterPro" id="IPR001646">
    <property type="entry name" value="5peptide_repeat"/>
</dbReference>
<dbReference type="SUPFAM" id="SSF141571">
    <property type="entry name" value="Pentapeptide repeat-like"/>
    <property type="match status" value="1"/>
</dbReference>
<evidence type="ECO:0000256" key="3">
    <source>
        <dbReference type="PROSITE-ProRule" id="PRU00221"/>
    </source>
</evidence>
<dbReference type="InterPro" id="IPR054567">
    <property type="entry name" value="NNH7"/>
</dbReference>
<feature type="repeat" description="WD" evidence="3">
    <location>
        <begin position="1978"/>
        <end position="2019"/>
    </location>
</feature>
<dbReference type="SMART" id="SM00382">
    <property type="entry name" value="AAA"/>
    <property type="match status" value="2"/>
</dbReference>
<dbReference type="InterPro" id="IPR036322">
    <property type="entry name" value="WD40_repeat_dom_sf"/>
</dbReference>
<dbReference type="SMART" id="SM00320">
    <property type="entry name" value="WD40"/>
    <property type="match status" value="15"/>
</dbReference>
<feature type="repeat" description="WD" evidence="3">
    <location>
        <begin position="2146"/>
        <end position="2187"/>
    </location>
</feature>
<feature type="repeat" description="WD" evidence="3">
    <location>
        <begin position="2020"/>
        <end position="2056"/>
    </location>
</feature>
<reference evidence="5 6" key="1">
    <citation type="submission" date="2024-09" db="EMBL/GenBank/DDBJ databases">
        <authorList>
            <person name="Sun Q."/>
            <person name="Mori K."/>
        </authorList>
    </citation>
    <scope>NUCLEOTIDE SEQUENCE [LARGE SCALE GENOMIC DNA]</scope>
    <source>
        <strain evidence="5 6">JCM 3143</strain>
    </source>
</reference>
<dbReference type="InterPro" id="IPR001680">
    <property type="entry name" value="WD40_rpt"/>
</dbReference>
<dbReference type="Pfam" id="PF00400">
    <property type="entry name" value="WD40"/>
    <property type="match status" value="14"/>
</dbReference>
<dbReference type="PROSITE" id="PS50294">
    <property type="entry name" value="WD_REPEATS_REGION"/>
    <property type="match status" value="13"/>
</dbReference>
<dbReference type="Pfam" id="PF05729">
    <property type="entry name" value="NACHT"/>
    <property type="match status" value="1"/>
</dbReference>
<feature type="repeat" description="WD" evidence="3">
    <location>
        <begin position="1812"/>
        <end position="1842"/>
    </location>
</feature>
<dbReference type="SUPFAM" id="SSF50978">
    <property type="entry name" value="WD40 repeat-like"/>
    <property type="match status" value="2"/>
</dbReference>
<feature type="repeat" description="WD" evidence="3">
    <location>
        <begin position="1728"/>
        <end position="1769"/>
    </location>
</feature>
<keyword evidence="1 3" id="KW-0853">WD repeat</keyword>
<dbReference type="PRINTS" id="PR00320">
    <property type="entry name" value="GPROTEINBRPT"/>
</dbReference>
<dbReference type="InterPro" id="IPR020472">
    <property type="entry name" value="WD40_PAC1"/>
</dbReference>
<dbReference type="Gene3D" id="2.160.20.80">
    <property type="entry name" value="E3 ubiquitin-protein ligase SopA"/>
    <property type="match status" value="1"/>
</dbReference>
<dbReference type="InterPro" id="IPR054571">
    <property type="entry name" value="NA-iREase3_dom"/>
</dbReference>
<evidence type="ECO:0000313" key="5">
    <source>
        <dbReference type="EMBL" id="MFB9630293.1"/>
    </source>
</evidence>
<feature type="repeat" description="WD" evidence="3">
    <location>
        <begin position="1770"/>
        <end position="1803"/>
    </location>
</feature>
<evidence type="ECO:0000256" key="1">
    <source>
        <dbReference type="ARBA" id="ARBA00022574"/>
    </source>
</evidence>
<proteinExistence type="predicted"/>
<dbReference type="Pfam" id="PF22739">
    <property type="entry name" value="NA-iREase3"/>
    <property type="match status" value="1"/>
</dbReference>
<dbReference type="PROSITE" id="PS50082">
    <property type="entry name" value="WD_REPEATS_2"/>
    <property type="match status" value="14"/>
</dbReference>
<feature type="repeat" description="WD" evidence="3">
    <location>
        <begin position="1852"/>
        <end position="1893"/>
    </location>
</feature>
<dbReference type="InterPro" id="IPR015943">
    <property type="entry name" value="WD40/YVTN_repeat-like_dom_sf"/>
</dbReference>
<organism evidence="5 6">
    <name type="scientific">Nonomuraea helvata</name>
    <dbReference type="NCBI Taxonomy" id="37484"/>
    <lineage>
        <taxon>Bacteria</taxon>
        <taxon>Bacillati</taxon>
        <taxon>Actinomycetota</taxon>
        <taxon>Actinomycetes</taxon>
        <taxon>Streptosporangiales</taxon>
        <taxon>Streptosporangiaceae</taxon>
        <taxon>Nonomuraea</taxon>
    </lineage>
</organism>
<dbReference type="PROSITE" id="PS50837">
    <property type="entry name" value="NACHT"/>
    <property type="match status" value="1"/>
</dbReference>
<dbReference type="Gene3D" id="2.130.10.10">
    <property type="entry name" value="YVTN repeat-like/Quinoprotein amine dehydrogenase"/>
    <property type="match status" value="5"/>
</dbReference>